<evidence type="ECO:0000256" key="6">
    <source>
        <dbReference type="SAM" id="MobiDB-lite"/>
    </source>
</evidence>
<dbReference type="AlphaFoldDB" id="A0A671FTB2"/>
<dbReference type="PRINTS" id="PR01217">
    <property type="entry name" value="PRICHEXTENSN"/>
</dbReference>
<feature type="domain" description="C2H2-type" evidence="8">
    <location>
        <begin position="37"/>
        <end position="58"/>
    </location>
</feature>
<keyword evidence="7" id="KW-1133">Transmembrane helix</keyword>
<keyword evidence="7" id="KW-0812">Transmembrane</keyword>
<dbReference type="GO" id="GO:0005634">
    <property type="term" value="C:nucleus"/>
    <property type="evidence" value="ECO:0007669"/>
    <property type="project" value="UniProtKB-SubCell"/>
</dbReference>
<dbReference type="GO" id="GO:1990047">
    <property type="term" value="C:spindle matrix"/>
    <property type="evidence" value="ECO:0007669"/>
    <property type="project" value="TreeGrafter"/>
</dbReference>
<organism evidence="9 10">
    <name type="scientific">Rhinolophus ferrumequinum</name>
    <name type="common">Greater horseshoe bat</name>
    <dbReference type="NCBI Taxonomy" id="59479"/>
    <lineage>
        <taxon>Eukaryota</taxon>
        <taxon>Metazoa</taxon>
        <taxon>Chordata</taxon>
        <taxon>Craniata</taxon>
        <taxon>Vertebrata</taxon>
        <taxon>Euteleostomi</taxon>
        <taxon>Mammalia</taxon>
        <taxon>Eutheria</taxon>
        <taxon>Laurasiatheria</taxon>
        <taxon>Chiroptera</taxon>
        <taxon>Yinpterochiroptera</taxon>
        <taxon>Rhinolophoidea</taxon>
        <taxon>Rhinolophidae</taxon>
        <taxon>Rhinolophinae</taxon>
        <taxon>Rhinolophus</taxon>
    </lineage>
</organism>
<dbReference type="PANTHER" id="PTHR23215:SF0">
    <property type="entry name" value="BUB3-INTERACTING AND GLEBS MOTIF-CONTAINING PROTEIN ZNF207"/>
    <property type="match status" value="1"/>
</dbReference>
<evidence type="ECO:0000256" key="7">
    <source>
        <dbReference type="SAM" id="Phobius"/>
    </source>
</evidence>
<dbReference type="GO" id="GO:0008017">
    <property type="term" value="F:microtubule binding"/>
    <property type="evidence" value="ECO:0007669"/>
    <property type="project" value="TreeGrafter"/>
</dbReference>
<accession>A0A671FTB2</accession>
<reference evidence="9" key="5">
    <citation type="submission" date="2025-09" db="UniProtKB">
        <authorList>
            <consortium name="Ensembl"/>
        </authorList>
    </citation>
    <scope>IDENTIFICATION</scope>
</reference>
<reference evidence="10" key="3">
    <citation type="submission" date="2018-12" db="EMBL/GenBank/DDBJ databases">
        <title>G10K-VGP greater horseshoe bat female genome, primary haplotype.</title>
        <authorList>
            <person name="Teeling E."/>
            <person name="Myers G."/>
            <person name="Vernes S."/>
            <person name="Pippel M."/>
            <person name="Winkler S."/>
            <person name="Fedrigo O."/>
            <person name="Rhie A."/>
            <person name="Koren S."/>
            <person name="Phillippy A."/>
            <person name="Lewin H."/>
            <person name="Damas J."/>
            <person name="Howe K."/>
            <person name="Mountcastle J."/>
            <person name="Jarvis E.D."/>
        </authorList>
    </citation>
    <scope>NUCLEOTIDE SEQUENCE [LARGE SCALE GENOMIC DNA]</scope>
</reference>
<dbReference type="PANTHER" id="PTHR23215">
    <property type="entry name" value="ZINC FINGER PROTEIN 207"/>
    <property type="match status" value="1"/>
</dbReference>
<reference evidence="9 10" key="1">
    <citation type="journal article" date="2015" name="Annu Rev Anim Biosci">
        <title>The Genome 10K Project: a way forward.</title>
        <authorList>
            <person name="Koepfli K.P."/>
            <person name="Paten B."/>
            <person name="O'Brien S.J."/>
            <person name="Koepfli K.P."/>
            <person name="Paten B."/>
            <person name="Antunes A."/>
            <person name="Belov K."/>
            <person name="Bustamante C."/>
            <person name="Castoe T.A."/>
            <person name="Clawson H."/>
            <person name="Crawford A.J."/>
            <person name="Diekhans M."/>
            <person name="Distel D."/>
            <person name="Durbin R."/>
            <person name="Earl D."/>
            <person name="Fujita M.K."/>
            <person name="Gamble T."/>
            <person name="Georges A."/>
            <person name="Gemmell N."/>
            <person name="Gilbert M.T."/>
            <person name="Graves J.M."/>
            <person name="Green R.E."/>
            <person name="Hickey G."/>
            <person name="Jarvis E.D."/>
            <person name="Johnson W."/>
            <person name="Komissarov A."/>
            <person name="Korf I."/>
            <person name="Kuhn R."/>
            <person name="Larkin D.M."/>
            <person name="Lewin H."/>
            <person name="Lopez J.V."/>
            <person name="Ma J."/>
            <person name="Marques-Bonet T."/>
            <person name="Miller W."/>
            <person name="Murphy R."/>
            <person name="Pevzner P."/>
            <person name="Shapiro B."/>
            <person name="Steiner C."/>
            <person name="Tamazian G."/>
            <person name="Venkatesh B."/>
            <person name="Wang J."/>
            <person name="Wayne R."/>
            <person name="Wiley E."/>
            <person name="Yang H."/>
            <person name="Zhang G."/>
            <person name="Haussler D."/>
            <person name="Ryder O."/>
            <person name="O'Brien S.J."/>
        </authorList>
    </citation>
    <scope>NUCLEOTIDE SEQUENCE</scope>
</reference>
<feature type="transmembrane region" description="Helical" evidence="7">
    <location>
        <begin position="427"/>
        <end position="446"/>
    </location>
</feature>
<keyword evidence="7" id="KW-0472">Membrane</keyword>
<feature type="region of interest" description="Disordered" evidence="6">
    <location>
        <begin position="99"/>
        <end position="157"/>
    </location>
</feature>
<keyword evidence="4" id="KW-0862">Zinc</keyword>
<keyword evidence="10" id="KW-1185">Reference proteome</keyword>
<proteinExistence type="predicted"/>
<evidence type="ECO:0000256" key="4">
    <source>
        <dbReference type="ARBA" id="ARBA00022833"/>
    </source>
</evidence>
<feature type="compositionally biased region" description="Basic and acidic residues" evidence="6">
    <location>
        <begin position="99"/>
        <end position="111"/>
    </location>
</feature>
<comment type="subcellular location">
    <subcellularLocation>
        <location evidence="1">Nucleus</location>
    </subcellularLocation>
</comment>
<dbReference type="Ensembl" id="ENSRFET00010031482.1">
    <property type="protein sequence ID" value="ENSRFEP00010029001.1"/>
    <property type="gene ID" value="ENSRFEG00010019158.1"/>
</dbReference>
<reference evidence="9 10" key="2">
    <citation type="journal article" date="2018" name="Annu Rev Anim Biosci">
        <title>Bat Biology, Genomes, and the Bat1K Project: To Generate Chromosome-Level Genomes for All Living Bat Species.</title>
        <authorList>
            <person name="Teeling E.C."/>
            <person name="Vernes S.C."/>
            <person name="Davalos L.M."/>
            <person name="Ray D.A."/>
            <person name="Gilbert M.T.P."/>
            <person name="Myers E."/>
        </authorList>
    </citation>
    <scope>NUCLEOTIDE SEQUENCE</scope>
</reference>
<gene>
    <name evidence="9" type="primary">ZNF207</name>
</gene>
<dbReference type="GO" id="GO:0090307">
    <property type="term" value="P:mitotic spindle assembly"/>
    <property type="evidence" value="ECO:0007669"/>
    <property type="project" value="TreeGrafter"/>
</dbReference>
<evidence type="ECO:0000256" key="1">
    <source>
        <dbReference type="ARBA" id="ARBA00004123"/>
    </source>
</evidence>
<dbReference type="GO" id="GO:0000776">
    <property type="term" value="C:kinetochore"/>
    <property type="evidence" value="ECO:0007669"/>
    <property type="project" value="TreeGrafter"/>
</dbReference>
<dbReference type="GO" id="GO:0008608">
    <property type="term" value="P:attachment of spindle microtubules to kinetochore"/>
    <property type="evidence" value="ECO:0007669"/>
    <property type="project" value="TreeGrafter"/>
</dbReference>
<dbReference type="GeneTree" id="ENSGT00730000111057"/>
<dbReference type="InterPro" id="IPR013087">
    <property type="entry name" value="Znf_C2H2_type"/>
</dbReference>
<sequence>MGRKKKKQLKPWCWYCNRDFDDEKILIQHQKAKHFKCHICHKKLYTGPGLAIHCMQVHKETIDAVPNAIPGRTDIELEIYGMEGIPEKDMDERRRLLEQKTQESQKKKQQDDSDEYDDDDSAASTSFQPQPVQPQQGYIPPMAQPGLPPVPGAPGMPPGIPPLMPGVPPLMPGMPPVMPGMPPGMMPMGGMMPPGPGIPPLMPGMPPGMPPPVPRPGIPPMTQAQAVSAPGILNRPPAPTATVPAPQPPVTKPLFPSAGQMGTPVTSSSTASSNSESLSASSKALFPSTAQAQAAVQGPVGTDFKPLNSTPATTTEPPKPTFPAYTQSTASTTSTTNSTAAKPAASITSKPATLTTTSATSKLIHPDEDISLEERRAQLPKYQRNLPRPGQAPIGNPPVGPIGGMMPPQPGIPQQQGMRPPMPPHGIPLFMFIVFSGFFCMCGVYTYNRLTCKITYLKVQCMDQLNLFFCVLNVFFRSVWWSSSRHARLPSWWYATVWAGTTNGAPLPRWASSTSDGNETSCNVARWPLLISLHPI</sequence>
<reference evidence="9" key="4">
    <citation type="submission" date="2025-08" db="UniProtKB">
        <authorList>
            <consortium name="Ensembl"/>
        </authorList>
    </citation>
    <scope>IDENTIFICATION</scope>
</reference>
<keyword evidence="5" id="KW-0539">Nucleus</keyword>
<evidence type="ECO:0000256" key="3">
    <source>
        <dbReference type="ARBA" id="ARBA00022771"/>
    </source>
</evidence>
<dbReference type="SMART" id="SM00355">
    <property type="entry name" value="ZnF_C2H2"/>
    <property type="match status" value="2"/>
</dbReference>
<protein>
    <submittedName>
        <fullName evidence="9">Zinc finger protein 207</fullName>
    </submittedName>
</protein>
<dbReference type="PROSITE" id="PS00028">
    <property type="entry name" value="ZINC_FINGER_C2H2_1"/>
    <property type="match status" value="2"/>
</dbReference>
<evidence type="ECO:0000313" key="9">
    <source>
        <dbReference type="Ensembl" id="ENSRFEP00010029001.1"/>
    </source>
</evidence>
<dbReference type="Proteomes" id="UP000472240">
    <property type="component" value="Chromosome 21"/>
</dbReference>
<feature type="compositionally biased region" description="Polar residues" evidence="6">
    <location>
        <begin position="127"/>
        <end position="136"/>
    </location>
</feature>
<keyword evidence="3" id="KW-0863">Zinc-finger</keyword>
<feature type="compositionally biased region" description="Low complexity" evidence="6">
    <location>
        <begin position="310"/>
        <end position="362"/>
    </location>
</feature>
<feature type="compositionally biased region" description="Pro residues" evidence="6">
    <location>
        <begin position="142"/>
        <end position="157"/>
    </location>
</feature>
<evidence type="ECO:0000256" key="2">
    <source>
        <dbReference type="ARBA" id="ARBA00022723"/>
    </source>
</evidence>
<keyword evidence="2" id="KW-0479">Metal-binding</keyword>
<name>A0A671FTB2_RHIFE</name>
<dbReference type="GO" id="GO:0008270">
    <property type="term" value="F:zinc ion binding"/>
    <property type="evidence" value="ECO:0007669"/>
    <property type="project" value="UniProtKB-KW"/>
</dbReference>
<feature type="region of interest" description="Disordered" evidence="6">
    <location>
        <begin position="300"/>
        <end position="362"/>
    </location>
</feature>
<feature type="region of interest" description="Disordered" evidence="6">
    <location>
        <begin position="238"/>
        <end position="276"/>
    </location>
</feature>
<feature type="region of interest" description="Disordered" evidence="6">
    <location>
        <begin position="384"/>
        <end position="418"/>
    </location>
</feature>
<dbReference type="GO" id="GO:0007094">
    <property type="term" value="P:mitotic spindle assembly checkpoint signaling"/>
    <property type="evidence" value="ECO:0007669"/>
    <property type="project" value="TreeGrafter"/>
</dbReference>
<feature type="domain" description="C2H2-type" evidence="8">
    <location>
        <begin position="13"/>
        <end position="34"/>
    </location>
</feature>
<evidence type="ECO:0000256" key="5">
    <source>
        <dbReference type="ARBA" id="ARBA00023242"/>
    </source>
</evidence>
<feature type="compositionally biased region" description="Low complexity" evidence="6">
    <location>
        <begin position="267"/>
        <end position="276"/>
    </location>
</feature>
<feature type="compositionally biased region" description="Acidic residues" evidence="6">
    <location>
        <begin position="112"/>
        <end position="121"/>
    </location>
</feature>
<dbReference type="CDD" id="cd20908">
    <property type="entry name" value="SUF4-like"/>
    <property type="match status" value="1"/>
</dbReference>
<evidence type="ECO:0000313" key="10">
    <source>
        <dbReference type="Proteomes" id="UP000472240"/>
    </source>
</evidence>
<evidence type="ECO:0000259" key="8">
    <source>
        <dbReference type="PROSITE" id="PS00028"/>
    </source>
</evidence>